<accession>A0A5B7ED56</accession>
<comment type="caution">
    <text evidence="1">The sequence shown here is derived from an EMBL/GenBank/DDBJ whole genome shotgun (WGS) entry which is preliminary data.</text>
</comment>
<proteinExistence type="predicted"/>
<sequence>MGYTTAYFGHMCYEAGQVLAKETEHRGLRTHKQLYQEFWATILERHKTQQQDLVGLSRHPCVSLQKSPLKPLKDKPTVDFHNCGPSNKMEKVTQAGVTLSHHVLSLSTLASVTQGRVSRGTVSHFHFHLSRPTLVSSPACAGF</sequence>
<dbReference type="Proteomes" id="UP000324222">
    <property type="component" value="Unassembled WGS sequence"/>
</dbReference>
<evidence type="ECO:0000313" key="1">
    <source>
        <dbReference type="EMBL" id="MPC31438.1"/>
    </source>
</evidence>
<evidence type="ECO:0000313" key="2">
    <source>
        <dbReference type="Proteomes" id="UP000324222"/>
    </source>
</evidence>
<protein>
    <submittedName>
        <fullName evidence="1">Uncharacterized protein</fullName>
    </submittedName>
</protein>
<keyword evidence="2" id="KW-1185">Reference proteome</keyword>
<name>A0A5B7ED56_PORTR</name>
<reference evidence="1 2" key="1">
    <citation type="submission" date="2019-05" db="EMBL/GenBank/DDBJ databases">
        <title>Another draft genome of Portunus trituberculatus and its Hox gene families provides insights of decapod evolution.</title>
        <authorList>
            <person name="Jeong J.-H."/>
            <person name="Song I."/>
            <person name="Kim S."/>
            <person name="Choi T."/>
            <person name="Kim D."/>
            <person name="Ryu S."/>
            <person name="Kim W."/>
        </authorList>
    </citation>
    <scope>NUCLEOTIDE SEQUENCE [LARGE SCALE GENOMIC DNA]</scope>
    <source>
        <tissue evidence="1">Muscle</tissue>
    </source>
</reference>
<dbReference type="EMBL" id="VSRR010002434">
    <property type="protein sequence ID" value="MPC31438.1"/>
    <property type="molecule type" value="Genomic_DNA"/>
</dbReference>
<gene>
    <name evidence="1" type="ORF">E2C01_024727</name>
</gene>
<dbReference type="AlphaFoldDB" id="A0A5B7ED56"/>
<organism evidence="1 2">
    <name type="scientific">Portunus trituberculatus</name>
    <name type="common">Swimming crab</name>
    <name type="synonym">Neptunus trituberculatus</name>
    <dbReference type="NCBI Taxonomy" id="210409"/>
    <lineage>
        <taxon>Eukaryota</taxon>
        <taxon>Metazoa</taxon>
        <taxon>Ecdysozoa</taxon>
        <taxon>Arthropoda</taxon>
        <taxon>Crustacea</taxon>
        <taxon>Multicrustacea</taxon>
        <taxon>Malacostraca</taxon>
        <taxon>Eumalacostraca</taxon>
        <taxon>Eucarida</taxon>
        <taxon>Decapoda</taxon>
        <taxon>Pleocyemata</taxon>
        <taxon>Brachyura</taxon>
        <taxon>Eubrachyura</taxon>
        <taxon>Portunoidea</taxon>
        <taxon>Portunidae</taxon>
        <taxon>Portuninae</taxon>
        <taxon>Portunus</taxon>
    </lineage>
</organism>